<dbReference type="Pfam" id="PF14608">
    <property type="entry name" value="zf-CCCH_2"/>
    <property type="match status" value="1"/>
</dbReference>
<accession>A0A439CY44</accession>
<dbReference type="EMBL" id="RYZI01000286">
    <property type="protein sequence ID" value="RWA07060.1"/>
    <property type="molecule type" value="Genomic_DNA"/>
</dbReference>
<dbReference type="InterPro" id="IPR001841">
    <property type="entry name" value="Znf_RING"/>
</dbReference>
<evidence type="ECO:0000313" key="12">
    <source>
        <dbReference type="Proteomes" id="UP000286045"/>
    </source>
</evidence>
<dbReference type="SMART" id="SM00184">
    <property type="entry name" value="RING"/>
    <property type="match status" value="1"/>
</dbReference>
<evidence type="ECO:0000256" key="1">
    <source>
        <dbReference type="ARBA" id="ARBA00022679"/>
    </source>
</evidence>
<dbReference type="InterPro" id="IPR000571">
    <property type="entry name" value="Znf_CCCH"/>
</dbReference>
<dbReference type="PROSITE" id="PS50103">
    <property type="entry name" value="ZF_C3H1"/>
    <property type="match status" value="2"/>
</dbReference>
<dbReference type="InterPro" id="IPR013083">
    <property type="entry name" value="Znf_RING/FYVE/PHD"/>
</dbReference>
<gene>
    <name evidence="11" type="ORF">EKO27_g8043</name>
</gene>
<dbReference type="InterPro" id="IPR036855">
    <property type="entry name" value="Znf_CCCH_sf"/>
</dbReference>
<dbReference type="InterPro" id="IPR045072">
    <property type="entry name" value="MKRN-like"/>
</dbReference>
<feature type="zinc finger region" description="C3H1-type" evidence="7">
    <location>
        <begin position="2"/>
        <end position="29"/>
    </location>
</feature>
<feature type="zinc finger region" description="C3H1-type" evidence="7">
    <location>
        <begin position="40"/>
        <end position="67"/>
    </location>
</feature>
<evidence type="ECO:0000256" key="3">
    <source>
        <dbReference type="ARBA" id="ARBA00022737"/>
    </source>
</evidence>
<dbReference type="Gene3D" id="3.30.40.10">
    <property type="entry name" value="Zinc/RING finger domain, C3HC4 (zinc finger)"/>
    <property type="match status" value="1"/>
</dbReference>
<feature type="domain" description="RING-type" evidence="8">
    <location>
        <begin position="565"/>
        <end position="608"/>
    </location>
</feature>
<evidence type="ECO:0000256" key="7">
    <source>
        <dbReference type="PROSITE-ProRule" id="PRU00723"/>
    </source>
</evidence>
<dbReference type="GO" id="GO:0000209">
    <property type="term" value="P:protein polyubiquitination"/>
    <property type="evidence" value="ECO:0007669"/>
    <property type="project" value="InterPro"/>
</dbReference>
<evidence type="ECO:0000256" key="6">
    <source>
        <dbReference type="ARBA" id="ARBA00022833"/>
    </source>
</evidence>
<name>A0A439CY44_9PEZI</name>
<dbReference type="Pfam" id="PF18345">
    <property type="entry name" value="zf_CCCH_4"/>
    <property type="match status" value="1"/>
</dbReference>
<dbReference type="PANTHER" id="PTHR11224:SF10">
    <property type="entry name" value="IP09428P-RELATED"/>
    <property type="match status" value="1"/>
</dbReference>
<dbReference type="InterPro" id="IPR044066">
    <property type="entry name" value="TRIAD_supradom"/>
</dbReference>
<feature type="domain" description="C3H1-type" evidence="9">
    <location>
        <begin position="2"/>
        <end position="29"/>
    </location>
</feature>
<dbReference type="SUPFAM" id="SSF90229">
    <property type="entry name" value="CCCH zinc finger"/>
    <property type="match status" value="2"/>
</dbReference>
<dbReference type="SMART" id="SM00356">
    <property type="entry name" value="ZnF_C3H1"/>
    <property type="match status" value="2"/>
</dbReference>
<evidence type="ECO:0000256" key="5">
    <source>
        <dbReference type="ARBA" id="ARBA00022786"/>
    </source>
</evidence>
<keyword evidence="6 7" id="KW-0862">Zinc</keyword>
<feature type="domain" description="RING-type" evidence="10">
    <location>
        <begin position="561"/>
        <end position="695"/>
    </location>
</feature>
<dbReference type="InterPro" id="IPR027370">
    <property type="entry name" value="Znf-RING_euk"/>
</dbReference>
<dbReference type="GO" id="GO:0061630">
    <property type="term" value="F:ubiquitin protein ligase activity"/>
    <property type="evidence" value="ECO:0007669"/>
    <property type="project" value="InterPro"/>
</dbReference>
<dbReference type="Gene3D" id="1.20.120.1350">
    <property type="entry name" value="Pneumovirus matrix protein 2 (M2), zinc-binding domain"/>
    <property type="match status" value="1"/>
</dbReference>
<keyword evidence="1" id="KW-0808">Transferase</keyword>
<keyword evidence="3" id="KW-0677">Repeat</keyword>
<sequence length="695" mass="76337">MAATSTPCIFFQQGRCRNGDACRFSHAATTASNTHLRPDPRSHVPCKFYLEGICKQGTNCPYRHEPSDSSASAQVPHQHGNDPFVRVFRGALVRYGDGACVTSLSLPSEYSSVRLDGLAAGTTAADVIRILGDLGHDVEIDGLRIVSMPQSSSPLCSAYISTPDVEFAKTLSTSLIDTTYQGLKAVPVPPRLPSWASTRRSRRNKLQVRWTEPLSDGCIFFRTHSAALRVRGKFNSGKYKVGNTRVSCDEPWPYPVDGLYSLMVVGIPSRCDEEMLRDAITADYDVPLGVIACPLLSRGRNAEDKIKEMLGTVGPIDFMTEPYEHDGEAARLIENKTFKLPDRARLMAKLLYTSTFKVSKEVYHHVQQRLKDRLEELEAPRMNVTSRDTGTVLSLDSQSSEEAAKCANAIENIVAGDVVEGKDGGPFWVPQLACNGPASKILKDIQKRHGVLLLPNRSKREVRCFGDASKQTEVQDDVVQSLTEEVKRRHTIDIDDAGFFWLCKTGLSLLKSVVGDTVVSVNVTSNPKKLIITGSDKEHCETLALLQIHSISFAVKEARSGEESCSICFTPADGPVELGCGHTYCTDCFKALCRNSTAHGDAMSVTCPGAEDKCKKAIPLREIQAHVDAPTFEQLLEASFSTYVARRPNQFHYCPTPDCGYIYRPASTTAAASTASSPSWHMCPKCLQRICRSCH</sequence>
<keyword evidence="12" id="KW-1185">Reference proteome</keyword>
<comment type="caution">
    <text evidence="11">The sequence shown here is derived from an EMBL/GenBank/DDBJ whole genome shotgun (WGS) entry which is preliminary data.</text>
</comment>
<dbReference type="PROSITE" id="PS50089">
    <property type="entry name" value="ZF_RING_2"/>
    <property type="match status" value="1"/>
</dbReference>
<keyword evidence="5" id="KW-0833">Ubl conjugation pathway</keyword>
<dbReference type="Gene3D" id="4.10.1000.10">
    <property type="entry name" value="Zinc finger, CCCH-type"/>
    <property type="match status" value="1"/>
</dbReference>
<feature type="domain" description="C3H1-type" evidence="9">
    <location>
        <begin position="40"/>
        <end position="67"/>
    </location>
</feature>
<dbReference type="SUPFAM" id="SSF57850">
    <property type="entry name" value="RING/U-box"/>
    <property type="match status" value="1"/>
</dbReference>
<feature type="non-terminal residue" evidence="11">
    <location>
        <position position="695"/>
    </location>
</feature>
<proteinExistence type="predicted"/>
<keyword evidence="4 7" id="KW-0863">Zinc-finger</keyword>
<organism evidence="11 12">
    <name type="scientific">Xylaria grammica</name>
    <dbReference type="NCBI Taxonomy" id="363999"/>
    <lineage>
        <taxon>Eukaryota</taxon>
        <taxon>Fungi</taxon>
        <taxon>Dikarya</taxon>
        <taxon>Ascomycota</taxon>
        <taxon>Pezizomycotina</taxon>
        <taxon>Sordariomycetes</taxon>
        <taxon>Xylariomycetidae</taxon>
        <taxon>Xylariales</taxon>
        <taxon>Xylariaceae</taxon>
        <taxon>Xylaria</taxon>
    </lineage>
</organism>
<protein>
    <recommendedName>
        <fullName evidence="13">RING-type E3 ubiquitin transferase</fullName>
    </recommendedName>
</protein>
<dbReference type="CDD" id="cd20335">
    <property type="entry name" value="BRcat_RBR"/>
    <property type="match status" value="1"/>
</dbReference>
<dbReference type="InterPro" id="IPR002867">
    <property type="entry name" value="IBR_dom"/>
</dbReference>
<evidence type="ECO:0000256" key="2">
    <source>
        <dbReference type="ARBA" id="ARBA00022723"/>
    </source>
</evidence>
<keyword evidence="2 7" id="KW-0479">Metal-binding</keyword>
<dbReference type="STRING" id="363999.A0A439CY44"/>
<dbReference type="PROSITE" id="PS51873">
    <property type="entry name" value="TRIAD"/>
    <property type="match status" value="1"/>
</dbReference>
<dbReference type="GO" id="GO:0008270">
    <property type="term" value="F:zinc ion binding"/>
    <property type="evidence" value="ECO:0007669"/>
    <property type="project" value="UniProtKB-KW"/>
</dbReference>
<evidence type="ECO:0008006" key="13">
    <source>
        <dbReference type="Google" id="ProtNLM"/>
    </source>
</evidence>
<dbReference type="Pfam" id="PF01485">
    <property type="entry name" value="IBR"/>
    <property type="match status" value="1"/>
</dbReference>
<reference evidence="11 12" key="1">
    <citation type="submission" date="2018-12" db="EMBL/GenBank/DDBJ databases">
        <title>Draft genome sequence of Xylaria grammica IHI A82.</title>
        <authorList>
            <person name="Buettner E."/>
            <person name="Kellner H."/>
        </authorList>
    </citation>
    <scope>NUCLEOTIDE SEQUENCE [LARGE SCALE GENOMIC DNA]</scope>
    <source>
        <strain evidence="11 12">IHI A82</strain>
    </source>
</reference>
<dbReference type="Pfam" id="PF13445">
    <property type="entry name" value="zf-RING_UBOX"/>
    <property type="match status" value="1"/>
</dbReference>
<evidence type="ECO:0000259" key="9">
    <source>
        <dbReference type="PROSITE" id="PS50103"/>
    </source>
</evidence>
<evidence type="ECO:0000256" key="4">
    <source>
        <dbReference type="ARBA" id="ARBA00022771"/>
    </source>
</evidence>
<dbReference type="AlphaFoldDB" id="A0A439CY44"/>
<dbReference type="PANTHER" id="PTHR11224">
    <property type="entry name" value="MAKORIN-RELATED"/>
    <property type="match status" value="1"/>
</dbReference>
<evidence type="ECO:0000313" key="11">
    <source>
        <dbReference type="EMBL" id="RWA07060.1"/>
    </source>
</evidence>
<evidence type="ECO:0000259" key="10">
    <source>
        <dbReference type="PROSITE" id="PS51873"/>
    </source>
</evidence>
<dbReference type="Proteomes" id="UP000286045">
    <property type="component" value="Unassembled WGS sequence"/>
</dbReference>
<evidence type="ECO:0000259" key="8">
    <source>
        <dbReference type="PROSITE" id="PS50089"/>
    </source>
</evidence>